<gene>
    <name evidence="1" type="ORF">HA052_04335</name>
</gene>
<sequence length="81" mass="8759">MPTDEEQALLDLQVADWTMELQGLAGKIATAKGRNCAIVLIEPKGEGYEDVCPQLIVEDALGVLSRGWPSAFSVTILNRSD</sequence>
<evidence type="ECO:0000313" key="2">
    <source>
        <dbReference type="Proteomes" id="UP001515641"/>
    </source>
</evidence>
<accession>A0ABX0L0F4</accession>
<keyword evidence="2" id="KW-1185">Reference proteome</keyword>
<name>A0ABX0L0F4_9NEIS</name>
<protein>
    <submittedName>
        <fullName evidence="1">Uncharacterized protein</fullName>
    </submittedName>
</protein>
<comment type="caution">
    <text evidence="1">The sequence shown here is derived from an EMBL/GenBank/DDBJ whole genome shotgun (WGS) entry which is preliminary data.</text>
</comment>
<dbReference type="Proteomes" id="UP001515641">
    <property type="component" value="Unassembled WGS sequence"/>
</dbReference>
<dbReference type="RefSeq" id="WP_166450935.1">
    <property type="nucleotide sequence ID" value="NZ_JAAOMA010000004.1"/>
</dbReference>
<dbReference type="EMBL" id="JAAOMA010000004">
    <property type="protein sequence ID" value="NHR04418.1"/>
    <property type="molecule type" value="Genomic_DNA"/>
</dbReference>
<evidence type="ECO:0000313" key="1">
    <source>
        <dbReference type="EMBL" id="NHR04418.1"/>
    </source>
</evidence>
<proteinExistence type="predicted"/>
<organism evidence="1 2">
    <name type="scientific">Chromobacterium fluminis</name>
    <dbReference type="NCBI Taxonomy" id="3044269"/>
    <lineage>
        <taxon>Bacteria</taxon>
        <taxon>Pseudomonadati</taxon>
        <taxon>Pseudomonadota</taxon>
        <taxon>Betaproteobacteria</taxon>
        <taxon>Neisseriales</taxon>
        <taxon>Chromobacteriaceae</taxon>
        <taxon>Chromobacterium</taxon>
    </lineage>
</organism>
<reference evidence="1 2" key="1">
    <citation type="submission" date="2020-03" db="EMBL/GenBank/DDBJ databases">
        <title>Draft genome sequence of environmentally isolated cultures.</title>
        <authorList>
            <person name="Wilson H.S."/>
            <person name="De Leon M.E."/>
        </authorList>
    </citation>
    <scope>NUCLEOTIDE SEQUENCE [LARGE SCALE GENOMIC DNA]</scope>
    <source>
        <strain evidence="1 2">HSC-31F16</strain>
    </source>
</reference>